<comment type="caution">
    <text evidence="10">The sequence shown here is derived from an EMBL/GenBank/DDBJ whole genome shotgun (WGS) entry which is preliminary data.</text>
</comment>
<keyword evidence="7" id="KW-1133">Transmembrane helix</keyword>
<proteinExistence type="predicted"/>
<evidence type="ECO:0000256" key="2">
    <source>
        <dbReference type="ARBA" id="ARBA00022448"/>
    </source>
</evidence>
<keyword evidence="3" id="KW-1003">Cell membrane</keyword>
<comment type="subcellular location">
    <subcellularLocation>
        <location evidence="1">Cell inner membrane</location>
    </subcellularLocation>
</comment>
<protein>
    <recommendedName>
        <fullName evidence="9">Type II secretion system protein GspC N-terminal domain-containing protein</fullName>
    </recommendedName>
</protein>
<accession>A0A1E2UMY9</accession>
<evidence type="ECO:0000256" key="3">
    <source>
        <dbReference type="ARBA" id="ARBA00022475"/>
    </source>
</evidence>
<keyword evidence="5" id="KW-0812">Transmembrane</keyword>
<dbReference type="GO" id="GO:0015031">
    <property type="term" value="P:protein transport"/>
    <property type="evidence" value="ECO:0007669"/>
    <property type="project" value="UniProtKB-KW"/>
</dbReference>
<evidence type="ECO:0000256" key="7">
    <source>
        <dbReference type="ARBA" id="ARBA00022989"/>
    </source>
</evidence>
<evidence type="ECO:0000256" key="5">
    <source>
        <dbReference type="ARBA" id="ARBA00022692"/>
    </source>
</evidence>
<evidence type="ECO:0000256" key="6">
    <source>
        <dbReference type="ARBA" id="ARBA00022927"/>
    </source>
</evidence>
<evidence type="ECO:0000256" key="4">
    <source>
        <dbReference type="ARBA" id="ARBA00022519"/>
    </source>
</evidence>
<dbReference type="InterPro" id="IPR024961">
    <property type="entry name" value="T2SS_GspC_N"/>
</dbReference>
<dbReference type="AlphaFoldDB" id="A0A1E2UMY9"/>
<sequence length="158" mass="17852">MKMLAGALVLLLLGSIAYTWLSWPERHQQAVRVTAAEGIQSQPGLERDGGPVLRQQAEQYRLIAQHTLFRSDRQGFETQVTQATNQRSRPAVPKIRLLGVILTEGQPASAMIMEEKSKKSRLLVIGDQLGQWKIQAIASDHLLLGWEDQQQKIQLRKY</sequence>
<evidence type="ECO:0000313" key="11">
    <source>
        <dbReference type="Proteomes" id="UP000094849"/>
    </source>
</evidence>
<keyword evidence="4" id="KW-0997">Cell inner membrane</keyword>
<reference evidence="10 11" key="1">
    <citation type="submission" date="2016-03" db="EMBL/GenBank/DDBJ databases">
        <title>Chemosynthetic sulphur-oxidizing symbionts of marine invertebrate animals are capable of nitrogen fixation.</title>
        <authorList>
            <person name="Petersen J.M."/>
            <person name="Kemper A."/>
            <person name="Gruber-Vodicka H."/>
            <person name="Cardini U."/>
            <person name="Geest Mvander."/>
            <person name="Kleiner M."/>
            <person name="Bulgheresi S."/>
            <person name="Fussmann M."/>
            <person name="Herbold C."/>
            <person name="Seah B.K.B."/>
            <person name="Antony C.Paul."/>
            <person name="Liu D."/>
            <person name="Belitz A."/>
            <person name="Weber M."/>
        </authorList>
    </citation>
    <scope>NUCLEOTIDE SEQUENCE [LARGE SCALE GENOMIC DNA]</scope>
    <source>
        <strain evidence="10">G_D</strain>
    </source>
</reference>
<evidence type="ECO:0000256" key="1">
    <source>
        <dbReference type="ARBA" id="ARBA00004533"/>
    </source>
</evidence>
<dbReference type="Gene3D" id="2.30.30.830">
    <property type="match status" value="1"/>
</dbReference>
<name>A0A1E2UMY9_9GAMM</name>
<dbReference type="GO" id="GO:0005886">
    <property type="term" value="C:plasma membrane"/>
    <property type="evidence" value="ECO:0007669"/>
    <property type="project" value="UniProtKB-SubCell"/>
</dbReference>
<keyword evidence="6" id="KW-0653">Protein transport</keyword>
<keyword evidence="11" id="KW-1185">Reference proteome</keyword>
<dbReference type="Proteomes" id="UP000094849">
    <property type="component" value="Unassembled WGS sequence"/>
</dbReference>
<evidence type="ECO:0000256" key="8">
    <source>
        <dbReference type="ARBA" id="ARBA00023136"/>
    </source>
</evidence>
<organism evidence="10 11">
    <name type="scientific">Candidatus Thiodiazotropha endoloripes</name>
    <dbReference type="NCBI Taxonomy" id="1818881"/>
    <lineage>
        <taxon>Bacteria</taxon>
        <taxon>Pseudomonadati</taxon>
        <taxon>Pseudomonadota</taxon>
        <taxon>Gammaproteobacteria</taxon>
        <taxon>Chromatiales</taxon>
        <taxon>Sedimenticolaceae</taxon>
        <taxon>Candidatus Thiodiazotropha</taxon>
    </lineage>
</organism>
<gene>
    <name evidence="10" type="ORF">A3196_04735</name>
</gene>
<keyword evidence="8" id="KW-0472">Membrane</keyword>
<keyword evidence="2" id="KW-0813">Transport</keyword>
<dbReference type="Pfam" id="PF11356">
    <property type="entry name" value="T2SSC"/>
    <property type="match status" value="1"/>
</dbReference>
<evidence type="ECO:0000259" key="9">
    <source>
        <dbReference type="Pfam" id="PF11356"/>
    </source>
</evidence>
<feature type="domain" description="Type II secretion system protein GspC N-terminal" evidence="9">
    <location>
        <begin position="17"/>
        <end position="145"/>
    </location>
</feature>
<dbReference type="EMBL" id="LVJZ01000003">
    <property type="protein sequence ID" value="ODB96128.1"/>
    <property type="molecule type" value="Genomic_DNA"/>
</dbReference>
<dbReference type="STRING" id="1818881.A3196_04735"/>
<dbReference type="RefSeq" id="WP_069003110.1">
    <property type="nucleotide sequence ID" value="NZ_LVJW01000006.1"/>
</dbReference>
<evidence type="ECO:0000313" key="10">
    <source>
        <dbReference type="EMBL" id="ODB96128.1"/>
    </source>
</evidence>